<keyword evidence="2" id="KW-0732">Signal</keyword>
<feature type="compositionally biased region" description="Acidic residues" evidence="1">
    <location>
        <begin position="163"/>
        <end position="176"/>
    </location>
</feature>
<evidence type="ECO:0000256" key="1">
    <source>
        <dbReference type="SAM" id="MobiDB-lite"/>
    </source>
</evidence>
<dbReference type="Proteomes" id="UP000054007">
    <property type="component" value="Unassembled WGS sequence"/>
</dbReference>
<feature type="region of interest" description="Disordered" evidence="1">
    <location>
        <begin position="120"/>
        <end position="216"/>
    </location>
</feature>
<protein>
    <submittedName>
        <fullName evidence="3">Uncharacterized protein</fullName>
    </submittedName>
</protein>
<dbReference type="EMBL" id="KN880455">
    <property type="protein sequence ID" value="KIY71356.1"/>
    <property type="molecule type" value="Genomic_DNA"/>
</dbReference>
<evidence type="ECO:0000313" key="3">
    <source>
        <dbReference type="EMBL" id="KIY71356.1"/>
    </source>
</evidence>
<sequence length="216" mass="23343">MVIMKLSILLPFIGLAYAVALDPKANTSNVNATTAAGIDTAKLTNLNLDTQAKAGSNEKGGYSGRGGDDDCDDDDDDDDKSYGGGHRGGRGRSDYWVNHRGSGYGHDNYKRADLAVVAKGHGHGYHGGRPAPHHGHHSHGRPSHYKRSEEAKTNGTAAKSSWGDDDCDSDDDDDDYGYGRGHGGRGRNEYRGRDWDDDNDDEDDDWKTSGESSKTK</sequence>
<accession>A0A0D7BP42</accession>
<evidence type="ECO:0000313" key="4">
    <source>
        <dbReference type="Proteomes" id="UP000054007"/>
    </source>
</evidence>
<gene>
    <name evidence="3" type="ORF">CYLTODRAFT_128122</name>
</gene>
<feature type="compositionally biased region" description="Basic residues" evidence="1">
    <location>
        <begin position="120"/>
        <end position="145"/>
    </location>
</feature>
<feature type="chain" id="PRO_5002317253" evidence="2">
    <location>
        <begin position="19"/>
        <end position="216"/>
    </location>
</feature>
<feature type="signal peptide" evidence="2">
    <location>
        <begin position="1"/>
        <end position="18"/>
    </location>
</feature>
<proteinExistence type="predicted"/>
<reference evidence="3 4" key="1">
    <citation type="journal article" date="2015" name="Fungal Genet. Biol.">
        <title>Evolution of novel wood decay mechanisms in Agaricales revealed by the genome sequences of Fistulina hepatica and Cylindrobasidium torrendii.</title>
        <authorList>
            <person name="Floudas D."/>
            <person name="Held B.W."/>
            <person name="Riley R."/>
            <person name="Nagy L.G."/>
            <person name="Koehler G."/>
            <person name="Ransdell A.S."/>
            <person name="Younus H."/>
            <person name="Chow J."/>
            <person name="Chiniquy J."/>
            <person name="Lipzen A."/>
            <person name="Tritt A."/>
            <person name="Sun H."/>
            <person name="Haridas S."/>
            <person name="LaButti K."/>
            <person name="Ohm R.A."/>
            <person name="Kues U."/>
            <person name="Blanchette R.A."/>
            <person name="Grigoriev I.V."/>
            <person name="Minto R.E."/>
            <person name="Hibbett D.S."/>
        </authorList>
    </citation>
    <scope>NUCLEOTIDE SEQUENCE [LARGE SCALE GENOMIC DNA]</scope>
    <source>
        <strain evidence="3 4">FP15055 ss-10</strain>
    </source>
</reference>
<organism evidence="3 4">
    <name type="scientific">Cylindrobasidium torrendii FP15055 ss-10</name>
    <dbReference type="NCBI Taxonomy" id="1314674"/>
    <lineage>
        <taxon>Eukaryota</taxon>
        <taxon>Fungi</taxon>
        <taxon>Dikarya</taxon>
        <taxon>Basidiomycota</taxon>
        <taxon>Agaricomycotina</taxon>
        <taxon>Agaricomycetes</taxon>
        <taxon>Agaricomycetidae</taxon>
        <taxon>Agaricales</taxon>
        <taxon>Marasmiineae</taxon>
        <taxon>Physalacriaceae</taxon>
        <taxon>Cylindrobasidium</taxon>
    </lineage>
</organism>
<feature type="compositionally biased region" description="Acidic residues" evidence="1">
    <location>
        <begin position="69"/>
        <end position="79"/>
    </location>
</feature>
<evidence type="ECO:0000256" key="2">
    <source>
        <dbReference type="SAM" id="SignalP"/>
    </source>
</evidence>
<name>A0A0D7BP42_9AGAR</name>
<keyword evidence="4" id="KW-1185">Reference proteome</keyword>
<dbReference type="AlphaFoldDB" id="A0A0D7BP42"/>
<feature type="region of interest" description="Disordered" evidence="1">
    <location>
        <begin position="52"/>
        <end position="97"/>
    </location>
</feature>
<feature type="compositionally biased region" description="Acidic residues" evidence="1">
    <location>
        <begin position="195"/>
        <end position="205"/>
    </location>
</feature>